<keyword evidence="6" id="KW-1185">Reference proteome</keyword>
<dbReference type="Pfam" id="PF13191">
    <property type="entry name" value="AAA_16"/>
    <property type="match status" value="1"/>
</dbReference>
<protein>
    <submittedName>
        <fullName evidence="5">Tetratricopeptide (TPR) repeat protein</fullName>
    </submittedName>
</protein>
<dbReference type="EMBL" id="JACHXF010000007">
    <property type="protein sequence ID" value="MBB3095977.1"/>
    <property type="molecule type" value="Genomic_DNA"/>
</dbReference>
<feature type="domain" description="CHAT" evidence="3">
    <location>
        <begin position="92"/>
        <end position="350"/>
    </location>
</feature>
<dbReference type="InterPro" id="IPR011990">
    <property type="entry name" value="TPR-like_helical_dom_sf"/>
</dbReference>
<keyword evidence="1" id="KW-0677">Repeat</keyword>
<dbReference type="SUPFAM" id="SSF52540">
    <property type="entry name" value="P-loop containing nucleoside triphosphate hydrolases"/>
    <property type="match status" value="1"/>
</dbReference>
<evidence type="ECO:0000256" key="1">
    <source>
        <dbReference type="ARBA" id="ARBA00022737"/>
    </source>
</evidence>
<comment type="caution">
    <text evidence="5">The sequence shown here is derived from an EMBL/GenBank/DDBJ whole genome shotgun (WGS) entry which is preliminary data.</text>
</comment>
<dbReference type="Gene3D" id="1.25.40.10">
    <property type="entry name" value="Tetratricopeptide repeat domain"/>
    <property type="match status" value="3"/>
</dbReference>
<evidence type="ECO:0000313" key="5">
    <source>
        <dbReference type="EMBL" id="MBB3095977.1"/>
    </source>
</evidence>
<reference evidence="5 6" key="1">
    <citation type="submission" date="2020-08" db="EMBL/GenBank/DDBJ databases">
        <title>Genomic Encyclopedia of Type Strains, Phase III (KMG-III): the genomes of soil and plant-associated and newly described type strains.</title>
        <authorList>
            <person name="Whitman W."/>
        </authorList>
    </citation>
    <scope>NUCLEOTIDE SEQUENCE [LARGE SCALE GENOMIC DNA]</scope>
    <source>
        <strain evidence="5 6">CECT 3287</strain>
    </source>
</reference>
<sequence>MMTGLVLDAAGFEVLVAGKPVDARRPLEPADIELLQGVAAEYVDAVHSDADDAVFVALGRKLFAWIGGDEVQFRTPLVFEVRASASPSAAEWAVLRAPWEVLADQHGFLAADELRRFEVVRRLGPPDAAPALDGFRLGLMFMASAPRGQHELDFEAEESAILTAVGDTRVDLVVEDTGDPDQLGQRWADLGGLPVLHLSCHGVNNWRISPDRPGVPVLMMEDEIGDGQPVTAADLVRRLPVMPRLMFVSACLTATAADADGYLPPGPDHRSTDTTVSETSPALLVPVAHSLSTGLVTAGVPAVVGWDGSVTDGAATLFAQHLYQQLGRRQNLAAAVGDARRELLACKQPRLRADWHLARIWLGPTGGGPVVAGTRKRPRLSAQHGRKTFLDLKRRHVPVATAQMFVGRRREMRQSLRALRGNEHSGVLLHGQGHLGKSSLAARLTDRFTDRAVAVVYGDYTAMGMLDAIAAAVEDNPAARSLIEARRAEVRDQPEALRWVLVDLLSGPCAQVDDNGQRPLLLIIDDLEQILEPQPDALHRVVSRYAPALAAALRAFDPDRGDSRLVVTSRFIFALDGLEDQLDPVQLAPLSPVAQQKLAVRQRAVPAEALRESRAGLAARAIAVSRGNPGLQDLVALRLVYSPQVDAARAEQAVAEMESYLDRGDLPADADVRPFVEDLALDALIEQAGPTHIALLRALTLFELPMPTAVTTLLEARTHGSVQRLCGLGLADAFPDIRDPGDTATAVSPLAAGRLTPLTDSEQSELAGAVVQPLQAAWSDSGTRHIWDPDLDLQLTRLAVLADDPLAIESCAAGAVHRLLAGPAEQALMLGQQSIAILDRHVTPVPLLLLRRTAEAAQTTGEGDTAARLYDRAMKQATDSAAATDPLEQARVIGEHARLLFTRGDPERAEQLLYQARDIFTAAGSDHEAAATWGSLAQILYQRGSYDEALRIRREVELPVYERLGDTRSIALAWGSIADILYQRGEYDEALRIRRERQLPAFERIGDIRSTALTWGSIADILHRHNEYDEALRIRREVELPVYERLGDTRSIAITWGNVADILHQRGEYDEALRIRRERQLPAYERLGDIRSTAVAWGNIADILHQRGEYDEELRIRREVELPAYERLGDTRSTAIAWGNLARILRQHGDHDEALRIYREKTLPAFERLGDPRSAAITWGSIADILHQYGDHDEELRIRREVELPAYERLGDARSAAITWVKVAEILQVRGEYDEALRIHRERALPAFERLGDPRSTAITWGSIADILHQRGDYDEELRIRCEVELPAYERLGDARSTALTWGNIADIRYQRGDYDEALRIRQENSLPAFKRMNDPDAIASSIWGIARIQLQLGQFDSALPNLVEAFQILDQLQRPDGIAIVGGTLGQLLITFGDLDTARNVLAKSHSAAQKVGLISIAEEISEMLRTADSDTRSTGD</sequence>
<dbReference type="PANTHER" id="PTHR45641">
    <property type="entry name" value="TETRATRICOPEPTIDE REPEAT PROTEIN (AFU_ORTHOLOGUE AFUA_6G03870)"/>
    <property type="match status" value="1"/>
</dbReference>
<evidence type="ECO:0000256" key="2">
    <source>
        <dbReference type="ARBA" id="ARBA00022803"/>
    </source>
</evidence>
<dbReference type="Gene3D" id="3.40.50.300">
    <property type="entry name" value="P-loop containing nucleotide triphosphate hydrolases"/>
    <property type="match status" value="1"/>
</dbReference>
<dbReference type="Pfam" id="PF13424">
    <property type="entry name" value="TPR_12"/>
    <property type="match status" value="2"/>
</dbReference>
<keyword evidence="2" id="KW-0802">TPR repeat</keyword>
<evidence type="ECO:0000259" key="3">
    <source>
        <dbReference type="Pfam" id="PF12770"/>
    </source>
</evidence>
<name>A0A7W5AH38_9ACTN</name>
<dbReference type="InterPro" id="IPR024983">
    <property type="entry name" value="CHAT_dom"/>
</dbReference>
<proteinExistence type="predicted"/>
<accession>A0A7W5AH38</accession>
<evidence type="ECO:0000313" key="6">
    <source>
        <dbReference type="Proteomes" id="UP000590749"/>
    </source>
</evidence>
<dbReference type="Proteomes" id="UP000590749">
    <property type="component" value="Unassembled WGS sequence"/>
</dbReference>
<dbReference type="Pfam" id="PF12770">
    <property type="entry name" value="CHAT"/>
    <property type="match status" value="1"/>
</dbReference>
<organism evidence="5 6">
    <name type="scientific">Actinoplanes campanulatus</name>
    <dbReference type="NCBI Taxonomy" id="113559"/>
    <lineage>
        <taxon>Bacteria</taxon>
        <taxon>Bacillati</taxon>
        <taxon>Actinomycetota</taxon>
        <taxon>Actinomycetes</taxon>
        <taxon>Micromonosporales</taxon>
        <taxon>Micromonosporaceae</taxon>
        <taxon>Actinoplanes</taxon>
    </lineage>
</organism>
<feature type="domain" description="Orc1-like AAA ATPase" evidence="4">
    <location>
        <begin position="405"/>
        <end position="538"/>
    </location>
</feature>
<dbReference type="InterPro" id="IPR019734">
    <property type="entry name" value="TPR_rpt"/>
</dbReference>
<dbReference type="InterPro" id="IPR027417">
    <property type="entry name" value="P-loop_NTPase"/>
</dbReference>
<dbReference type="InterPro" id="IPR041664">
    <property type="entry name" value="AAA_16"/>
</dbReference>
<gene>
    <name evidence="5" type="ORF">FHR83_003647</name>
</gene>
<evidence type="ECO:0000259" key="4">
    <source>
        <dbReference type="Pfam" id="PF13191"/>
    </source>
</evidence>
<dbReference type="Pfam" id="PF13176">
    <property type="entry name" value="TPR_7"/>
    <property type="match status" value="1"/>
</dbReference>
<dbReference type="PANTHER" id="PTHR45641:SF1">
    <property type="entry name" value="AAA+ ATPASE DOMAIN-CONTAINING PROTEIN"/>
    <property type="match status" value="1"/>
</dbReference>
<dbReference type="SUPFAM" id="SSF48452">
    <property type="entry name" value="TPR-like"/>
    <property type="match status" value="3"/>
</dbReference>